<evidence type="ECO:0000256" key="2">
    <source>
        <dbReference type="ARBA" id="ARBA00001946"/>
    </source>
</evidence>
<keyword evidence="10" id="KW-1185">Reference proteome</keyword>
<protein>
    <submittedName>
        <fullName evidence="9">Phytoene/squalene synthase family protein</fullName>
    </submittedName>
</protein>
<dbReference type="SUPFAM" id="SSF48576">
    <property type="entry name" value="Terpenoid synthases"/>
    <property type="match status" value="1"/>
</dbReference>
<comment type="similarity">
    <text evidence="4">Belongs to the phytoene/squalene synthase family.</text>
</comment>
<dbReference type="RefSeq" id="WP_130990288.1">
    <property type="nucleotide sequence ID" value="NZ_SISK01000003.1"/>
</dbReference>
<evidence type="ECO:0000313" key="9">
    <source>
        <dbReference type="EMBL" id="TBN41830.1"/>
    </source>
</evidence>
<dbReference type="EMBL" id="SISK01000003">
    <property type="protein sequence ID" value="TBN41830.1"/>
    <property type="molecule type" value="Genomic_DNA"/>
</dbReference>
<comment type="cofactor">
    <cofactor evidence="8">
        <name>ATP</name>
        <dbReference type="ChEBI" id="CHEBI:30616"/>
    </cofactor>
</comment>
<comment type="pathway">
    <text evidence="3">Carotenoid biosynthesis; phytoene biosynthesis.</text>
</comment>
<dbReference type="PROSITE" id="PS01044">
    <property type="entry name" value="SQUALEN_PHYTOEN_SYN_1"/>
    <property type="match status" value="1"/>
</dbReference>
<evidence type="ECO:0000256" key="7">
    <source>
        <dbReference type="ARBA" id="ARBA00023211"/>
    </source>
</evidence>
<gene>
    <name evidence="9" type="ORF">EYE42_05335</name>
</gene>
<dbReference type="GO" id="GO:0051996">
    <property type="term" value="F:squalene synthase [NAD(P)H] activity"/>
    <property type="evidence" value="ECO:0007669"/>
    <property type="project" value="InterPro"/>
</dbReference>
<dbReference type="Pfam" id="PF00494">
    <property type="entry name" value="SQS_PSY"/>
    <property type="match status" value="1"/>
</dbReference>
<dbReference type="GO" id="GO:0016117">
    <property type="term" value="P:carotenoid biosynthetic process"/>
    <property type="evidence" value="ECO:0007669"/>
    <property type="project" value="UniProtKB-KW"/>
</dbReference>
<accession>A0A4Q9G7H0</accession>
<dbReference type="InterPro" id="IPR033904">
    <property type="entry name" value="Trans_IPPS_HH"/>
</dbReference>
<dbReference type="PROSITE" id="PS01045">
    <property type="entry name" value="SQUALEN_PHYTOEN_SYN_2"/>
    <property type="match status" value="1"/>
</dbReference>
<dbReference type="OrthoDB" id="9807580at2"/>
<dbReference type="SFLD" id="SFLDS00005">
    <property type="entry name" value="Isoprenoid_Synthase_Type_I"/>
    <property type="match status" value="1"/>
</dbReference>
<dbReference type="InterPro" id="IPR002060">
    <property type="entry name" value="Squ/phyt_synthse"/>
</dbReference>
<dbReference type="CDD" id="cd00683">
    <property type="entry name" value="Trans_IPPS_HH"/>
    <property type="match status" value="1"/>
</dbReference>
<dbReference type="AlphaFoldDB" id="A0A4Q9G7H0"/>
<dbReference type="InterPro" id="IPR019845">
    <property type="entry name" value="Squalene/phytoene_synthase_CS"/>
</dbReference>
<dbReference type="FunFam" id="1.10.600.10:FF:000020">
    <property type="entry name" value="Phytoene synthase"/>
    <property type="match status" value="1"/>
</dbReference>
<evidence type="ECO:0000256" key="8">
    <source>
        <dbReference type="ARBA" id="ARBA00053028"/>
    </source>
</evidence>
<evidence type="ECO:0000256" key="6">
    <source>
        <dbReference type="ARBA" id="ARBA00022746"/>
    </source>
</evidence>
<keyword evidence="6" id="KW-0125">Carotenoid biosynthesis</keyword>
<evidence type="ECO:0000313" key="10">
    <source>
        <dbReference type="Proteomes" id="UP000293520"/>
    </source>
</evidence>
<reference evidence="9 10" key="1">
    <citation type="submission" date="2019-02" db="EMBL/GenBank/DDBJ databases">
        <title>Paracoccus subflavus sp. nov., isolated from marine sediment of the Pacific Ocean.</title>
        <authorList>
            <person name="Zhang G."/>
        </authorList>
    </citation>
    <scope>NUCLEOTIDE SEQUENCE [LARGE SCALE GENOMIC DNA]</scope>
    <source>
        <strain evidence="9 10">GY0581</strain>
    </source>
</reference>
<dbReference type="PANTHER" id="PTHR31480">
    <property type="entry name" value="BIFUNCTIONAL LYCOPENE CYCLASE/PHYTOENE SYNTHASE"/>
    <property type="match status" value="1"/>
</dbReference>
<comment type="caution">
    <text evidence="9">The sequence shown here is derived from an EMBL/GenBank/DDBJ whole genome shotgun (WGS) entry which is preliminary data.</text>
</comment>
<dbReference type="InterPro" id="IPR044843">
    <property type="entry name" value="Trans_IPPS_bact-type"/>
</dbReference>
<evidence type="ECO:0000256" key="3">
    <source>
        <dbReference type="ARBA" id="ARBA00004684"/>
    </source>
</evidence>
<evidence type="ECO:0000256" key="1">
    <source>
        <dbReference type="ARBA" id="ARBA00001936"/>
    </source>
</evidence>
<keyword evidence="7" id="KW-0464">Manganese</keyword>
<proteinExistence type="inferred from homology"/>
<dbReference type="Proteomes" id="UP000293520">
    <property type="component" value="Unassembled WGS sequence"/>
</dbReference>
<dbReference type="SFLD" id="SFLDG01018">
    <property type="entry name" value="Squalene/Phytoene_Synthase_Lik"/>
    <property type="match status" value="1"/>
</dbReference>
<dbReference type="SFLD" id="SFLDG01212">
    <property type="entry name" value="Phytoene_synthase_like"/>
    <property type="match status" value="1"/>
</dbReference>
<sequence>MTDTTLDQARHSIAVGSKSFAMASRFLPGGLHDDCVMLYAWCRHADDLIDGQEAGFAADRPHDPAARLAELRDLTHRALRGHPSAPVHAGLARVVAARDIPHRHVDELLDGFAMDVTGRVYRDMPDTLDYCYHVAGVVGVMMARIMGVRDDSVLDRASDLGLAFQLTNIARDVIDDARIGRVYLPQDLLAAQGIDRIDPDDMDQRAALHQIALRLLDQAELYYRSAESGIAALPRRPALAIAAARNIYREIGVKLRRIGPAAWDGRLSTTKAEKLRLAGQALGTTILNPRRRIPPQDRAGLYLRPR</sequence>
<organism evidence="9 10">
    <name type="scientific">Paracoccus subflavus</name>
    <dbReference type="NCBI Taxonomy" id="2528244"/>
    <lineage>
        <taxon>Bacteria</taxon>
        <taxon>Pseudomonadati</taxon>
        <taxon>Pseudomonadota</taxon>
        <taxon>Alphaproteobacteria</taxon>
        <taxon>Rhodobacterales</taxon>
        <taxon>Paracoccaceae</taxon>
        <taxon>Paracoccus</taxon>
    </lineage>
</organism>
<name>A0A4Q9G7H0_9RHOB</name>
<evidence type="ECO:0000256" key="4">
    <source>
        <dbReference type="ARBA" id="ARBA00006251"/>
    </source>
</evidence>
<dbReference type="GO" id="GO:0004311">
    <property type="term" value="F:geranylgeranyl diphosphate synthase activity"/>
    <property type="evidence" value="ECO:0007669"/>
    <property type="project" value="InterPro"/>
</dbReference>
<comment type="cofactor">
    <cofactor evidence="2">
        <name>Mg(2+)</name>
        <dbReference type="ChEBI" id="CHEBI:18420"/>
    </cofactor>
</comment>
<evidence type="ECO:0000256" key="5">
    <source>
        <dbReference type="ARBA" id="ARBA00022679"/>
    </source>
</evidence>
<dbReference type="InterPro" id="IPR008949">
    <property type="entry name" value="Isoprenoid_synthase_dom_sf"/>
</dbReference>
<dbReference type="Gene3D" id="1.10.600.10">
    <property type="entry name" value="Farnesyl Diphosphate Synthase"/>
    <property type="match status" value="1"/>
</dbReference>
<keyword evidence="5" id="KW-0808">Transferase</keyword>
<comment type="cofactor">
    <cofactor evidence="1">
        <name>Mn(2+)</name>
        <dbReference type="ChEBI" id="CHEBI:29035"/>
    </cofactor>
</comment>